<name>A0A0L0C2Y7_LUCCU</name>
<dbReference type="OrthoDB" id="5984441at2759"/>
<dbReference type="PANTHER" id="PTHR34094:SF1">
    <property type="entry name" value="PROTEIN FAM185A"/>
    <property type="match status" value="1"/>
</dbReference>
<protein>
    <submittedName>
        <fullName evidence="1">Uncharacterized protein</fullName>
    </submittedName>
</protein>
<dbReference type="STRING" id="7375.A0A0L0C2Y7"/>
<dbReference type="Proteomes" id="UP000037069">
    <property type="component" value="Unassembled WGS sequence"/>
</dbReference>
<dbReference type="OMA" id="KTQSWFE"/>
<sequence length="380" mass="42342">MLVLRRLAPFSQHFCLSQRFYARKTVATIDADMKQVHQETLRYINPHAYIKVISDIYVKVSTVDPHKYPNGDALIAELHGGPVKNCTASMQVKVADDERNVEIILKKLTNETDFHCELAVPIKAALNINSKHGATVKNTFGDELIIKAEKFINTTNVRAENIELLSAEGDISCKKILLGKVTTVEAKNKGNIILDKLQGDNITCKTCRGNITTNCSYVESSKFETDTGCLDLKNVHKKSAVYLHQKGDLKMTGVHGNLNVFANEGTMYLQLSELQGENTVECNNLTSSTINISDDIEKNTQIEVNLKGDINTSAIALDSSLEHFSAGLSKNKQQFKWPMEQQQQNQLKIISKSSLTLGKSSWMEMMSLQMAEKQNSNNKS</sequence>
<comment type="caution">
    <text evidence="1">The sequence shown here is derived from an EMBL/GenBank/DDBJ whole genome shotgun (WGS) entry which is preliminary data.</text>
</comment>
<gene>
    <name evidence="1" type="ORF">FF38_09972</name>
</gene>
<organism evidence="1 2">
    <name type="scientific">Lucilia cuprina</name>
    <name type="common">Green bottle fly</name>
    <name type="synonym">Australian sheep blowfly</name>
    <dbReference type="NCBI Taxonomy" id="7375"/>
    <lineage>
        <taxon>Eukaryota</taxon>
        <taxon>Metazoa</taxon>
        <taxon>Ecdysozoa</taxon>
        <taxon>Arthropoda</taxon>
        <taxon>Hexapoda</taxon>
        <taxon>Insecta</taxon>
        <taxon>Pterygota</taxon>
        <taxon>Neoptera</taxon>
        <taxon>Endopterygota</taxon>
        <taxon>Diptera</taxon>
        <taxon>Brachycera</taxon>
        <taxon>Muscomorpha</taxon>
        <taxon>Oestroidea</taxon>
        <taxon>Calliphoridae</taxon>
        <taxon>Luciliinae</taxon>
        <taxon>Lucilia</taxon>
    </lineage>
</organism>
<dbReference type="PANTHER" id="PTHR34094">
    <property type="match status" value="1"/>
</dbReference>
<proteinExistence type="predicted"/>
<dbReference type="EMBL" id="JRES01000975">
    <property type="protein sequence ID" value="KNC26602.1"/>
    <property type="molecule type" value="Genomic_DNA"/>
</dbReference>
<keyword evidence="2" id="KW-1185">Reference proteome</keyword>
<evidence type="ECO:0000313" key="2">
    <source>
        <dbReference type="Proteomes" id="UP000037069"/>
    </source>
</evidence>
<dbReference type="AlphaFoldDB" id="A0A0L0C2Y7"/>
<evidence type="ECO:0000313" key="1">
    <source>
        <dbReference type="EMBL" id="KNC26602.1"/>
    </source>
</evidence>
<reference evidence="1 2" key="1">
    <citation type="journal article" date="2015" name="Nat. Commun.">
        <title>Lucilia cuprina genome unlocks parasitic fly biology to underpin future interventions.</title>
        <authorList>
            <person name="Anstead C.A."/>
            <person name="Korhonen P.K."/>
            <person name="Young N.D."/>
            <person name="Hall R.S."/>
            <person name="Jex A.R."/>
            <person name="Murali S.C."/>
            <person name="Hughes D.S."/>
            <person name="Lee S.F."/>
            <person name="Perry T."/>
            <person name="Stroehlein A.J."/>
            <person name="Ansell B.R."/>
            <person name="Breugelmans B."/>
            <person name="Hofmann A."/>
            <person name="Qu J."/>
            <person name="Dugan S."/>
            <person name="Lee S.L."/>
            <person name="Chao H."/>
            <person name="Dinh H."/>
            <person name="Han Y."/>
            <person name="Doddapaneni H.V."/>
            <person name="Worley K.C."/>
            <person name="Muzny D.M."/>
            <person name="Ioannidis P."/>
            <person name="Waterhouse R.M."/>
            <person name="Zdobnov E.M."/>
            <person name="James P.J."/>
            <person name="Bagnall N.H."/>
            <person name="Kotze A.C."/>
            <person name="Gibbs R.A."/>
            <person name="Richards S."/>
            <person name="Batterham P."/>
            <person name="Gasser R.B."/>
        </authorList>
    </citation>
    <scope>NUCLEOTIDE SEQUENCE [LARGE SCALE GENOMIC DNA]</scope>
    <source>
        <strain evidence="1 2">LS</strain>
        <tissue evidence="1">Full body</tissue>
    </source>
</reference>
<accession>A0A0L0C2Y7</accession>